<comment type="caution">
    <text evidence="2">The sequence shown here is derived from an EMBL/GenBank/DDBJ whole genome shotgun (WGS) entry which is preliminary data.</text>
</comment>
<dbReference type="AlphaFoldDB" id="A0A8S9R0E3"/>
<protein>
    <submittedName>
        <fullName evidence="2">Uncharacterized protein</fullName>
    </submittedName>
</protein>
<feature type="region of interest" description="Disordered" evidence="1">
    <location>
        <begin position="1"/>
        <end position="37"/>
    </location>
</feature>
<feature type="compositionally biased region" description="Low complexity" evidence="1">
    <location>
        <begin position="15"/>
        <end position="26"/>
    </location>
</feature>
<reference evidence="2" key="1">
    <citation type="submission" date="2019-12" db="EMBL/GenBank/DDBJ databases">
        <title>Genome sequencing and annotation of Brassica cretica.</title>
        <authorList>
            <person name="Studholme D.J."/>
            <person name="Sarris P."/>
        </authorList>
    </citation>
    <scope>NUCLEOTIDE SEQUENCE</scope>
    <source>
        <strain evidence="2">PFS-109/04</strain>
        <tissue evidence="2">Leaf</tissue>
    </source>
</reference>
<sequence length="237" mass="24746">MISPKVLGDEPPDSPSSKLPSPASASSPPPLAVPPLRRAGFKKEPCLRFTAGAGGIYSICSLGNGVAVNNMLNSIVLGAGLVEVGQSGVVQAELAEMGQSGVLVSDKLGSDANGKSAVTEMQDQLVESTSAEVEDKAEGGISISPSCFQALANIHEEGEEEFDEGSDTEEGEIVADPIEQTDLDSIQRQLKSATAAHRGLKNGTHAVKSTKKTFARSKDLKFAQIPPSSKKTFVRKL</sequence>
<dbReference type="EMBL" id="QGKX02000996">
    <property type="protein sequence ID" value="KAF3555065.1"/>
    <property type="molecule type" value="Genomic_DNA"/>
</dbReference>
<organism evidence="2 3">
    <name type="scientific">Brassica cretica</name>
    <name type="common">Mustard</name>
    <dbReference type="NCBI Taxonomy" id="69181"/>
    <lineage>
        <taxon>Eukaryota</taxon>
        <taxon>Viridiplantae</taxon>
        <taxon>Streptophyta</taxon>
        <taxon>Embryophyta</taxon>
        <taxon>Tracheophyta</taxon>
        <taxon>Spermatophyta</taxon>
        <taxon>Magnoliopsida</taxon>
        <taxon>eudicotyledons</taxon>
        <taxon>Gunneridae</taxon>
        <taxon>Pentapetalae</taxon>
        <taxon>rosids</taxon>
        <taxon>malvids</taxon>
        <taxon>Brassicales</taxon>
        <taxon>Brassicaceae</taxon>
        <taxon>Brassiceae</taxon>
        <taxon>Brassica</taxon>
    </lineage>
</organism>
<evidence type="ECO:0000313" key="2">
    <source>
        <dbReference type="EMBL" id="KAF3555065.1"/>
    </source>
</evidence>
<accession>A0A8S9R0E3</accession>
<gene>
    <name evidence="2" type="ORF">F2Q69_00011299</name>
</gene>
<evidence type="ECO:0000256" key="1">
    <source>
        <dbReference type="SAM" id="MobiDB-lite"/>
    </source>
</evidence>
<evidence type="ECO:0000313" key="3">
    <source>
        <dbReference type="Proteomes" id="UP000712600"/>
    </source>
</evidence>
<proteinExistence type="predicted"/>
<name>A0A8S9R0E3_BRACR</name>
<dbReference type="Proteomes" id="UP000712600">
    <property type="component" value="Unassembled WGS sequence"/>
</dbReference>